<dbReference type="AlphaFoldDB" id="A0A1X2HGS2"/>
<accession>A0A1X2HGS2</accession>
<comment type="caution">
    <text evidence="1">The sequence shown here is derived from an EMBL/GenBank/DDBJ whole genome shotgun (WGS) entry which is preliminary data.</text>
</comment>
<sequence>MTRDLHQQSFLWTPNDACGCTPPVVFSQSHGNFDAALPLAYEDHRRAVMGG</sequence>
<dbReference type="EMBL" id="MCGN01000004">
    <property type="protein sequence ID" value="ORY98144.1"/>
    <property type="molecule type" value="Genomic_DNA"/>
</dbReference>
<dbReference type="Proteomes" id="UP000242180">
    <property type="component" value="Unassembled WGS sequence"/>
</dbReference>
<evidence type="ECO:0000313" key="2">
    <source>
        <dbReference type="Proteomes" id="UP000242180"/>
    </source>
</evidence>
<dbReference type="InParanoid" id="A0A1X2HGS2"/>
<proteinExistence type="predicted"/>
<gene>
    <name evidence="1" type="ORF">BCR43DRAFT_490936</name>
</gene>
<keyword evidence="2" id="KW-1185">Reference proteome</keyword>
<protein>
    <submittedName>
        <fullName evidence="1">Uncharacterized protein</fullName>
    </submittedName>
</protein>
<reference evidence="1 2" key="1">
    <citation type="submission" date="2016-07" db="EMBL/GenBank/DDBJ databases">
        <title>Pervasive Adenine N6-methylation of Active Genes in Fungi.</title>
        <authorList>
            <consortium name="DOE Joint Genome Institute"/>
            <person name="Mondo S.J."/>
            <person name="Dannebaum R.O."/>
            <person name="Kuo R.C."/>
            <person name="Labutti K."/>
            <person name="Haridas S."/>
            <person name="Kuo A."/>
            <person name="Salamov A."/>
            <person name="Ahrendt S.R."/>
            <person name="Lipzen A."/>
            <person name="Sullivan W."/>
            <person name="Andreopoulos W.B."/>
            <person name="Clum A."/>
            <person name="Lindquist E."/>
            <person name="Daum C."/>
            <person name="Ramamoorthy G.K."/>
            <person name="Gryganskyi A."/>
            <person name="Culley D."/>
            <person name="Magnuson J.K."/>
            <person name="James T.Y."/>
            <person name="O'Malley M.A."/>
            <person name="Stajich J.E."/>
            <person name="Spatafora J.W."/>
            <person name="Visel A."/>
            <person name="Grigoriev I.V."/>
        </authorList>
    </citation>
    <scope>NUCLEOTIDE SEQUENCE [LARGE SCALE GENOMIC DNA]</scope>
    <source>
        <strain evidence="1 2">NRRL 2496</strain>
    </source>
</reference>
<name>A0A1X2HGS2_SYNRA</name>
<organism evidence="1 2">
    <name type="scientific">Syncephalastrum racemosum</name>
    <name type="common">Filamentous fungus</name>
    <dbReference type="NCBI Taxonomy" id="13706"/>
    <lineage>
        <taxon>Eukaryota</taxon>
        <taxon>Fungi</taxon>
        <taxon>Fungi incertae sedis</taxon>
        <taxon>Mucoromycota</taxon>
        <taxon>Mucoromycotina</taxon>
        <taxon>Mucoromycetes</taxon>
        <taxon>Mucorales</taxon>
        <taxon>Syncephalastraceae</taxon>
        <taxon>Syncephalastrum</taxon>
    </lineage>
</organism>
<evidence type="ECO:0000313" key="1">
    <source>
        <dbReference type="EMBL" id="ORY98144.1"/>
    </source>
</evidence>